<dbReference type="RefSeq" id="WP_096467394.1">
    <property type="nucleotide sequence ID" value="NZ_AP017312.1"/>
</dbReference>
<evidence type="ECO:0000313" key="1">
    <source>
        <dbReference type="EMBL" id="BAU29741.1"/>
    </source>
</evidence>
<reference evidence="1 2" key="1">
    <citation type="submission" date="2015-12" db="EMBL/GenBank/DDBJ databases">
        <title>Genome sequence of Aneurinibacillus soli.</title>
        <authorList>
            <person name="Lee J.S."/>
            <person name="Lee K.C."/>
            <person name="Kim K.K."/>
            <person name="Lee B.W."/>
        </authorList>
    </citation>
    <scope>NUCLEOTIDE SEQUENCE [LARGE SCALE GENOMIC DNA]</scope>
    <source>
        <strain evidence="1 2">CB4</strain>
    </source>
</reference>
<dbReference type="AlphaFoldDB" id="A0A0U5BGC5"/>
<protein>
    <submittedName>
        <fullName evidence="1">Uncharacterized protein</fullName>
    </submittedName>
</protein>
<evidence type="ECO:0000313" key="2">
    <source>
        <dbReference type="Proteomes" id="UP000217696"/>
    </source>
</evidence>
<name>A0A0U5BGC5_9BACL</name>
<organism evidence="1 2">
    <name type="scientific">Aneurinibacillus soli</name>
    <dbReference type="NCBI Taxonomy" id="1500254"/>
    <lineage>
        <taxon>Bacteria</taxon>
        <taxon>Bacillati</taxon>
        <taxon>Bacillota</taxon>
        <taxon>Bacilli</taxon>
        <taxon>Bacillales</taxon>
        <taxon>Paenibacillaceae</taxon>
        <taxon>Aneurinibacillus group</taxon>
        <taxon>Aneurinibacillus</taxon>
    </lineage>
</organism>
<dbReference type="EMBL" id="AP017312">
    <property type="protein sequence ID" value="BAU29741.1"/>
    <property type="molecule type" value="Genomic_DNA"/>
</dbReference>
<dbReference type="Proteomes" id="UP000217696">
    <property type="component" value="Chromosome"/>
</dbReference>
<accession>A0A0U5BGC5</accession>
<sequence length="73" mass="8911">MKKGMIEFDEDDMRFVLRIHHELVNRLGSTATEILLASRFYRMFIYSPDEKRAEKSTDEWVEHIIREYNVKFK</sequence>
<gene>
    <name evidence="1" type="ORF">CB4_03978</name>
</gene>
<proteinExistence type="predicted"/>
<dbReference type="KEGG" id="asoc:CB4_03978"/>
<keyword evidence="2" id="KW-1185">Reference proteome</keyword>